<dbReference type="Proteomes" id="UP000823603">
    <property type="component" value="Unassembled WGS sequence"/>
</dbReference>
<feature type="signal peptide" evidence="1">
    <location>
        <begin position="1"/>
        <end position="24"/>
    </location>
</feature>
<protein>
    <recommendedName>
        <fullName evidence="4">Sensor of ECF-type sigma factor</fullName>
    </recommendedName>
</protein>
<sequence>MNNLGKFILLIAVLSSTAAFSAGAQDRKDGQSWREKIMSEKIAFITNAVGLTPEEAQTFWPVYNQLWEERGEAQFAVMKAYKALAEAVDGNRTKEVPSLLDTYLSAIKAKDRLDNSCAEKYRKVLPDEKVAKLYVAEERFRRQQIHKLHHGGK</sequence>
<feature type="chain" id="PRO_5038520433" description="Sensor of ECF-type sigma factor" evidence="1">
    <location>
        <begin position="25"/>
        <end position="153"/>
    </location>
</feature>
<evidence type="ECO:0000313" key="2">
    <source>
        <dbReference type="EMBL" id="MBO8470739.1"/>
    </source>
</evidence>
<gene>
    <name evidence="2" type="ORF">IAB82_02965</name>
</gene>
<accession>A0A9D9IF77</accession>
<evidence type="ECO:0000256" key="1">
    <source>
        <dbReference type="SAM" id="SignalP"/>
    </source>
</evidence>
<organism evidence="2 3">
    <name type="scientific">Candidatus Cryptobacteroides faecavium</name>
    <dbReference type="NCBI Taxonomy" id="2840762"/>
    <lineage>
        <taxon>Bacteria</taxon>
        <taxon>Pseudomonadati</taxon>
        <taxon>Bacteroidota</taxon>
        <taxon>Bacteroidia</taxon>
        <taxon>Bacteroidales</taxon>
        <taxon>Candidatus Cryptobacteroides</taxon>
    </lineage>
</organism>
<evidence type="ECO:0000313" key="3">
    <source>
        <dbReference type="Proteomes" id="UP000823603"/>
    </source>
</evidence>
<reference evidence="2" key="1">
    <citation type="submission" date="2020-10" db="EMBL/GenBank/DDBJ databases">
        <authorList>
            <person name="Gilroy R."/>
        </authorList>
    </citation>
    <scope>NUCLEOTIDE SEQUENCE</scope>
    <source>
        <strain evidence="2">B2-22910</strain>
    </source>
</reference>
<keyword evidence="1" id="KW-0732">Signal</keyword>
<dbReference type="AlphaFoldDB" id="A0A9D9IF77"/>
<proteinExistence type="predicted"/>
<evidence type="ECO:0008006" key="4">
    <source>
        <dbReference type="Google" id="ProtNLM"/>
    </source>
</evidence>
<reference evidence="2" key="2">
    <citation type="journal article" date="2021" name="PeerJ">
        <title>Extensive microbial diversity within the chicken gut microbiome revealed by metagenomics and culture.</title>
        <authorList>
            <person name="Gilroy R."/>
            <person name="Ravi A."/>
            <person name="Getino M."/>
            <person name="Pursley I."/>
            <person name="Horton D.L."/>
            <person name="Alikhan N.F."/>
            <person name="Baker D."/>
            <person name="Gharbi K."/>
            <person name="Hall N."/>
            <person name="Watson M."/>
            <person name="Adriaenssens E.M."/>
            <person name="Foster-Nyarko E."/>
            <person name="Jarju S."/>
            <person name="Secka A."/>
            <person name="Antonio M."/>
            <person name="Oren A."/>
            <person name="Chaudhuri R.R."/>
            <person name="La Ragione R."/>
            <person name="Hildebrand F."/>
            <person name="Pallen M.J."/>
        </authorList>
    </citation>
    <scope>NUCLEOTIDE SEQUENCE</scope>
    <source>
        <strain evidence="2">B2-22910</strain>
    </source>
</reference>
<name>A0A9D9IF77_9BACT</name>
<comment type="caution">
    <text evidence="2">The sequence shown here is derived from an EMBL/GenBank/DDBJ whole genome shotgun (WGS) entry which is preliminary data.</text>
</comment>
<dbReference type="EMBL" id="JADIMB010000042">
    <property type="protein sequence ID" value="MBO8470739.1"/>
    <property type="molecule type" value="Genomic_DNA"/>
</dbReference>